<dbReference type="Proteomes" id="UP001153365">
    <property type="component" value="Unassembled WGS sequence"/>
</dbReference>
<comment type="caution">
    <text evidence="1">The sequence shown here is derived from an EMBL/GenBank/DDBJ whole genome shotgun (WGS) entry which is preliminary data.</text>
</comment>
<organism evidence="1 2">
    <name type="scientific">Phakopsora pachyrhizi</name>
    <name type="common">Asian soybean rust disease fungus</name>
    <dbReference type="NCBI Taxonomy" id="170000"/>
    <lineage>
        <taxon>Eukaryota</taxon>
        <taxon>Fungi</taxon>
        <taxon>Dikarya</taxon>
        <taxon>Basidiomycota</taxon>
        <taxon>Pucciniomycotina</taxon>
        <taxon>Pucciniomycetes</taxon>
        <taxon>Pucciniales</taxon>
        <taxon>Phakopsoraceae</taxon>
        <taxon>Phakopsora</taxon>
    </lineage>
</organism>
<sequence length="51" mass="6149">MRDNRVEGVLLLEQEDEKDGHVDKFFGGLEEQWIKRKAEFTIDDKNRRNKD</sequence>
<evidence type="ECO:0000313" key="2">
    <source>
        <dbReference type="Proteomes" id="UP001153365"/>
    </source>
</evidence>
<accession>A0AAV0B8N8</accession>
<name>A0AAV0B8N8_PHAPC</name>
<dbReference type="EMBL" id="CALTRL010004125">
    <property type="protein sequence ID" value="CAH7682508.1"/>
    <property type="molecule type" value="Genomic_DNA"/>
</dbReference>
<dbReference type="AlphaFoldDB" id="A0AAV0B8N8"/>
<reference evidence="1" key="1">
    <citation type="submission" date="2022-06" db="EMBL/GenBank/DDBJ databases">
        <authorList>
            <consortium name="SYNGENTA / RWTH Aachen University"/>
        </authorList>
    </citation>
    <scope>NUCLEOTIDE SEQUENCE</scope>
</reference>
<proteinExistence type="predicted"/>
<gene>
    <name evidence="1" type="ORF">PPACK8108_LOCUS15448</name>
</gene>
<keyword evidence="2" id="KW-1185">Reference proteome</keyword>
<protein>
    <submittedName>
        <fullName evidence="1">Uncharacterized protein</fullName>
    </submittedName>
</protein>
<evidence type="ECO:0000313" key="1">
    <source>
        <dbReference type="EMBL" id="CAH7682508.1"/>
    </source>
</evidence>